<evidence type="ECO:0000256" key="1">
    <source>
        <dbReference type="ARBA" id="ARBA00004141"/>
    </source>
</evidence>
<keyword evidence="5 8" id="KW-0812">Transmembrane</keyword>
<evidence type="ECO:0000256" key="6">
    <source>
        <dbReference type="ARBA" id="ARBA00022989"/>
    </source>
</evidence>
<feature type="transmembrane region" description="Helical" evidence="8">
    <location>
        <begin position="266"/>
        <end position="291"/>
    </location>
</feature>
<dbReference type="EMBL" id="SMAE01000003">
    <property type="protein sequence ID" value="TCS90860.1"/>
    <property type="molecule type" value="Genomic_DNA"/>
</dbReference>
<evidence type="ECO:0000256" key="2">
    <source>
        <dbReference type="ARBA" id="ARBA00007998"/>
    </source>
</evidence>
<keyword evidence="7 8" id="KW-0472">Membrane</keyword>
<reference evidence="9 10" key="1">
    <citation type="submission" date="2019-03" db="EMBL/GenBank/DDBJ databases">
        <title>Genomic Encyclopedia of Type Strains, Phase IV (KMG-IV): sequencing the most valuable type-strain genomes for metagenomic binning, comparative biology and taxonomic classification.</title>
        <authorList>
            <person name="Goeker M."/>
        </authorList>
    </citation>
    <scope>NUCLEOTIDE SEQUENCE [LARGE SCALE GENOMIC DNA]</scope>
    <source>
        <strain evidence="9 10">DSM 26752</strain>
    </source>
</reference>
<dbReference type="RefSeq" id="WP_158279983.1">
    <property type="nucleotide sequence ID" value="NZ_CP068564.1"/>
</dbReference>
<keyword evidence="4" id="KW-0309">Germination</keyword>
<feature type="transmembrane region" description="Helical" evidence="8">
    <location>
        <begin position="143"/>
        <end position="163"/>
    </location>
</feature>
<evidence type="ECO:0000256" key="4">
    <source>
        <dbReference type="ARBA" id="ARBA00022544"/>
    </source>
</evidence>
<dbReference type="PANTHER" id="PTHR34975:SF2">
    <property type="entry name" value="SPORE GERMINATION PROTEIN A2"/>
    <property type="match status" value="1"/>
</dbReference>
<evidence type="ECO:0000256" key="7">
    <source>
        <dbReference type="ARBA" id="ARBA00023136"/>
    </source>
</evidence>
<organism evidence="9 10">
    <name type="scientific">Keratinibaculum paraultunense</name>
    <dbReference type="NCBI Taxonomy" id="1278232"/>
    <lineage>
        <taxon>Bacteria</taxon>
        <taxon>Bacillati</taxon>
        <taxon>Bacillota</taxon>
        <taxon>Tissierellia</taxon>
        <taxon>Tissierellales</taxon>
        <taxon>Tepidimicrobiaceae</taxon>
        <taxon>Keratinibaculum</taxon>
    </lineage>
</organism>
<dbReference type="Proteomes" id="UP000294567">
    <property type="component" value="Unassembled WGS sequence"/>
</dbReference>
<feature type="transmembrane region" description="Helical" evidence="8">
    <location>
        <begin position="303"/>
        <end position="319"/>
    </location>
</feature>
<feature type="transmembrane region" description="Helical" evidence="8">
    <location>
        <begin position="36"/>
        <end position="57"/>
    </location>
</feature>
<feature type="transmembrane region" description="Helical" evidence="8">
    <location>
        <begin position="7"/>
        <end position="24"/>
    </location>
</feature>
<protein>
    <submittedName>
        <fullName evidence="9">Spore germination protein KB</fullName>
    </submittedName>
</protein>
<comment type="subcellular location">
    <subcellularLocation>
        <location evidence="1">Membrane</location>
        <topology evidence="1">Multi-pass membrane protein</topology>
    </subcellularLocation>
</comment>
<dbReference type="AlphaFoldDB" id="A0A4R3KY14"/>
<evidence type="ECO:0000256" key="5">
    <source>
        <dbReference type="ARBA" id="ARBA00022692"/>
    </source>
</evidence>
<dbReference type="OrthoDB" id="1675410at2"/>
<comment type="caution">
    <text evidence="9">The sequence shown here is derived from an EMBL/GenBank/DDBJ whole genome shotgun (WGS) entry which is preliminary data.</text>
</comment>
<feature type="transmembrane region" description="Helical" evidence="8">
    <location>
        <begin position="114"/>
        <end position="131"/>
    </location>
</feature>
<feature type="transmembrane region" description="Helical" evidence="8">
    <location>
        <begin position="183"/>
        <end position="205"/>
    </location>
</feature>
<feature type="transmembrane region" description="Helical" evidence="8">
    <location>
        <begin position="77"/>
        <end position="102"/>
    </location>
</feature>
<sequence length="366" mass="41716">MNISSYQTILLITIYRAIMSLTYLPVVNTPPGNQDVWIMILLSIPYTIVFCFPILFLSNKFNDLTIIEYTEKIMGKVLGKIMGFIYAMILLIFNIFTVGILVEGLNTMMFPETPTWVTASIMLITCAYVAYKGLEPMARGAEIFVPFILIVVLIFIILGYQNYDFTVLLPILSDSKFKDINKGAMYTAFRFLDIIILAMIAPYLNNKEDLNKIFIQSVIYSLSIILLVTIVTQVSLGIEFAKYSNFPFFTFTRLINILDFIQRIDALYIVSWIVGNIGKITGYLYFSALAFNQVFKKGDHKNYIIPITLIILIAVILIKDKKSILGIKGLIEDIILVMSILSIGILPIITFMIYFFRRKTINKEGD</sequence>
<dbReference type="InterPro" id="IPR004761">
    <property type="entry name" value="Spore_GerAB"/>
</dbReference>
<evidence type="ECO:0000256" key="8">
    <source>
        <dbReference type="SAM" id="Phobius"/>
    </source>
</evidence>
<dbReference type="GO" id="GO:0009847">
    <property type="term" value="P:spore germination"/>
    <property type="evidence" value="ECO:0007669"/>
    <property type="project" value="InterPro"/>
</dbReference>
<gene>
    <name evidence="9" type="ORF">EDD65_103171</name>
</gene>
<feature type="transmembrane region" description="Helical" evidence="8">
    <location>
        <begin position="334"/>
        <end position="356"/>
    </location>
</feature>
<dbReference type="NCBIfam" id="TIGR00912">
    <property type="entry name" value="2A0309"/>
    <property type="match status" value="1"/>
</dbReference>
<evidence type="ECO:0000313" key="10">
    <source>
        <dbReference type="Proteomes" id="UP000294567"/>
    </source>
</evidence>
<name>A0A4R3KY14_9FIRM</name>
<feature type="transmembrane region" description="Helical" evidence="8">
    <location>
        <begin position="217"/>
        <end position="238"/>
    </location>
</feature>
<comment type="similarity">
    <text evidence="2">Belongs to the amino acid-polyamine-organocation (APC) superfamily. Spore germination protein (SGP) (TC 2.A.3.9) family.</text>
</comment>
<dbReference type="GO" id="GO:0016020">
    <property type="term" value="C:membrane"/>
    <property type="evidence" value="ECO:0007669"/>
    <property type="project" value="UniProtKB-SubCell"/>
</dbReference>
<dbReference type="PANTHER" id="PTHR34975">
    <property type="entry name" value="SPORE GERMINATION PROTEIN A2"/>
    <property type="match status" value="1"/>
</dbReference>
<dbReference type="Gene3D" id="1.20.1740.10">
    <property type="entry name" value="Amino acid/polyamine transporter I"/>
    <property type="match status" value="1"/>
</dbReference>
<keyword evidence="3" id="KW-0813">Transport</keyword>
<accession>A0A4R3KY14</accession>
<keyword evidence="6 8" id="KW-1133">Transmembrane helix</keyword>
<proteinExistence type="inferred from homology"/>
<evidence type="ECO:0000256" key="3">
    <source>
        <dbReference type="ARBA" id="ARBA00022448"/>
    </source>
</evidence>
<keyword evidence="10" id="KW-1185">Reference proteome</keyword>
<evidence type="ECO:0000313" key="9">
    <source>
        <dbReference type="EMBL" id="TCS90860.1"/>
    </source>
</evidence>
<dbReference type="Pfam" id="PF03845">
    <property type="entry name" value="Spore_permease"/>
    <property type="match status" value="1"/>
</dbReference>